<feature type="chain" id="PRO_5005504488" evidence="2">
    <location>
        <begin position="28"/>
        <end position="207"/>
    </location>
</feature>
<feature type="signal peptide" evidence="2">
    <location>
        <begin position="1"/>
        <end position="27"/>
    </location>
</feature>
<keyword evidence="2" id="KW-0732">Signal</keyword>
<dbReference type="Pfam" id="PF06776">
    <property type="entry name" value="IalB"/>
    <property type="match status" value="1"/>
</dbReference>
<dbReference type="InterPro" id="IPR010642">
    <property type="entry name" value="Invasion_prot_B"/>
</dbReference>
<dbReference type="RefSeq" id="WP_055455492.1">
    <property type="nucleotide sequence ID" value="NZ_CYHE01000004.1"/>
</dbReference>
<organism evidence="3 4">
    <name type="scientific">Pannonibacter indicus</name>
    <dbReference type="NCBI Taxonomy" id="466044"/>
    <lineage>
        <taxon>Bacteria</taxon>
        <taxon>Pseudomonadati</taxon>
        <taxon>Pseudomonadota</taxon>
        <taxon>Alphaproteobacteria</taxon>
        <taxon>Hyphomicrobiales</taxon>
        <taxon>Stappiaceae</taxon>
        <taxon>Pannonibacter</taxon>
    </lineage>
</organism>
<dbReference type="AlphaFoldDB" id="A0A0K6HYM1"/>
<gene>
    <name evidence="3" type="ORF">Ga0061067_104238</name>
</gene>
<dbReference type="InterPro" id="IPR038696">
    <property type="entry name" value="IalB_sf"/>
</dbReference>
<evidence type="ECO:0000256" key="2">
    <source>
        <dbReference type="SAM" id="SignalP"/>
    </source>
</evidence>
<keyword evidence="4" id="KW-1185">Reference proteome</keyword>
<name>A0A0K6HYM1_9HYPH</name>
<evidence type="ECO:0000313" key="4">
    <source>
        <dbReference type="Proteomes" id="UP000183900"/>
    </source>
</evidence>
<dbReference type="Proteomes" id="UP000183900">
    <property type="component" value="Unassembled WGS sequence"/>
</dbReference>
<evidence type="ECO:0000256" key="1">
    <source>
        <dbReference type="SAM" id="Coils"/>
    </source>
</evidence>
<evidence type="ECO:0000313" key="3">
    <source>
        <dbReference type="EMBL" id="CUA95980.1"/>
    </source>
</evidence>
<accession>A0A0K6HYM1</accession>
<keyword evidence="1" id="KW-0175">Coiled coil</keyword>
<protein>
    <submittedName>
        <fullName evidence="3">Invasion protein IalB, involved in pathogenesis</fullName>
    </submittedName>
</protein>
<dbReference type="EMBL" id="CYHE01000004">
    <property type="protein sequence ID" value="CUA95980.1"/>
    <property type="molecule type" value="Genomic_DNA"/>
</dbReference>
<reference evidence="4" key="1">
    <citation type="submission" date="2015-08" db="EMBL/GenBank/DDBJ databases">
        <authorList>
            <person name="Varghese N."/>
        </authorList>
    </citation>
    <scope>NUCLEOTIDE SEQUENCE [LARGE SCALE GENOMIC DNA]</scope>
    <source>
        <strain evidence="4">DSM 23407</strain>
    </source>
</reference>
<dbReference type="Gene3D" id="2.60.40.1880">
    <property type="entry name" value="Invasion associated locus B (IalB) protein"/>
    <property type="match status" value="1"/>
</dbReference>
<feature type="coiled-coil region" evidence="1">
    <location>
        <begin position="170"/>
        <end position="201"/>
    </location>
</feature>
<proteinExistence type="predicted"/>
<sequence length="207" mass="22287">MKSFLMRGMAGCAVAALAMLGGTAAVSAQQADADSPWVKVCNTDPNVNKEICLVTQELRTATGQFLSSVAIREIAGEARKTLLIAVPTGMLIQPGMRVQVDAGKQTEAKYGICFPNACYSELVIDDAFVAQLKKGSKLVITALNQQAKPVPLELTLAGFTKVYDGAAMDIGEIQKKQEQLQSELQRRADEARQKLIDKQKEQAQSGN</sequence>
<dbReference type="OrthoDB" id="8017994at2"/>